<evidence type="ECO:0000256" key="1">
    <source>
        <dbReference type="ARBA" id="ARBA00004141"/>
    </source>
</evidence>
<dbReference type="Pfam" id="PF01594">
    <property type="entry name" value="AI-2E_transport"/>
    <property type="match status" value="1"/>
</dbReference>
<evidence type="ECO:0000256" key="6">
    <source>
        <dbReference type="SAM" id="Phobius"/>
    </source>
</evidence>
<reference evidence="7 8" key="1">
    <citation type="journal article" date="2015" name="Genome Announc.">
        <title>Draft Genome of the Euendolithic (true boring) Cyanobacterium Mastigocoleus testarum strain BC008.</title>
        <authorList>
            <person name="Guida B.S."/>
            <person name="Garcia-Pichel F."/>
        </authorList>
    </citation>
    <scope>NUCLEOTIDE SEQUENCE [LARGE SCALE GENOMIC DNA]</scope>
    <source>
        <strain evidence="7 8">BC008</strain>
    </source>
</reference>
<comment type="caution">
    <text evidence="7">The sequence shown here is derived from an EMBL/GenBank/DDBJ whole genome shotgun (WGS) entry which is preliminary data.</text>
</comment>
<dbReference type="AlphaFoldDB" id="A0A0V7ZZV6"/>
<dbReference type="PANTHER" id="PTHR21716:SF62">
    <property type="entry name" value="TRANSPORT PROTEIN YDBI-RELATED"/>
    <property type="match status" value="1"/>
</dbReference>
<dbReference type="GO" id="GO:0055085">
    <property type="term" value="P:transmembrane transport"/>
    <property type="evidence" value="ECO:0007669"/>
    <property type="project" value="TreeGrafter"/>
</dbReference>
<feature type="transmembrane region" description="Helical" evidence="6">
    <location>
        <begin position="184"/>
        <end position="217"/>
    </location>
</feature>
<feature type="transmembrane region" description="Helical" evidence="6">
    <location>
        <begin position="54"/>
        <end position="76"/>
    </location>
</feature>
<dbReference type="Proteomes" id="UP000053372">
    <property type="component" value="Unassembled WGS sequence"/>
</dbReference>
<comment type="similarity">
    <text evidence="2">Belongs to the autoinducer-2 exporter (AI-2E) (TC 2.A.86) family.</text>
</comment>
<name>A0A0V7ZZV6_9CYAN</name>
<evidence type="ECO:0000313" key="7">
    <source>
        <dbReference type="EMBL" id="KST69979.1"/>
    </source>
</evidence>
<dbReference type="InterPro" id="IPR002549">
    <property type="entry name" value="AI-2E-like"/>
</dbReference>
<protein>
    <recommendedName>
        <fullName evidence="9">Permease</fullName>
    </recommendedName>
</protein>
<evidence type="ECO:0000313" key="8">
    <source>
        <dbReference type="Proteomes" id="UP000053372"/>
    </source>
</evidence>
<dbReference type="OrthoDB" id="506451at2"/>
<evidence type="ECO:0000256" key="3">
    <source>
        <dbReference type="ARBA" id="ARBA00022692"/>
    </source>
</evidence>
<sequence length="364" mass="41152">MNFKQFFGLLVLVICLYTLWQIRQVLLVVFASIILATVLNQVVKFLIKIHIKRGIAIFITVTLFFTVITGFCALILPQMIQQLQELADILPLTLERIHSWNSWLLQAIPAEIVEETRGLENITQGLQSSLNQLINNFFTILSNSLNIVLTILLFLVLTIMFLAEPYPYRKGFIMLFPTFYRRRVSNILSLCETSLLGWIKGTLLTMLVIAVLSYVGLVYLEIKLPLVNAILAGLLEFIPNVGPTLSVIPPLLLGLIDAPWKAAAVIGLYFVIQQIESLVIVPLVMKSQVSLMPAITLLSVVIFASFFGFLGLFLAIPLTIVLQIWIQEALIKDVLNKWQNNNNNNQNIEKVLLINSDYEDKIRK</sequence>
<dbReference type="RefSeq" id="WP_027843356.1">
    <property type="nucleotide sequence ID" value="NZ_LMTZ01000008.1"/>
</dbReference>
<keyword evidence="3 6" id="KW-0812">Transmembrane</keyword>
<gene>
    <name evidence="7" type="ORF">BC008_05950</name>
</gene>
<keyword evidence="8" id="KW-1185">Reference proteome</keyword>
<evidence type="ECO:0000256" key="5">
    <source>
        <dbReference type="ARBA" id="ARBA00023136"/>
    </source>
</evidence>
<accession>A0A0V7ZZV6</accession>
<keyword evidence="5 6" id="KW-0472">Membrane</keyword>
<dbReference type="PANTHER" id="PTHR21716">
    <property type="entry name" value="TRANSMEMBRANE PROTEIN"/>
    <property type="match status" value="1"/>
</dbReference>
<keyword evidence="4 6" id="KW-1133">Transmembrane helix</keyword>
<feature type="transmembrane region" description="Helical" evidence="6">
    <location>
        <begin position="297"/>
        <end position="322"/>
    </location>
</feature>
<feature type="transmembrane region" description="Helical" evidence="6">
    <location>
        <begin position="7"/>
        <end position="22"/>
    </location>
</feature>
<feature type="transmembrane region" description="Helical" evidence="6">
    <location>
        <begin position="137"/>
        <end position="163"/>
    </location>
</feature>
<proteinExistence type="inferred from homology"/>
<dbReference type="GO" id="GO:0016020">
    <property type="term" value="C:membrane"/>
    <property type="evidence" value="ECO:0007669"/>
    <property type="project" value="UniProtKB-SubCell"/>
</dbReference>
<comment type="subcellular location">
    <subcellularLocation>
        <location evidence="1">Membrane</location>
        <topology evidence="1">Multi-pass membrane protein</topology>
    </subcellularLocation>
</comment>
<feature type="transmembrane region" description="Helical" evidence="6">
    <location>
        <begin position="263"/>
        <end position="285"/>
    </location>
</feature>
<evidence type="ECO:0000256" key="4">
    <source>
        <dbReference type="ARBA" id="ARBA00022989"/>
    </source>
</evidence>
<evidence type="ECO:0008006" key="9">
    <source>
        <dbReference type="Google" id="ProtNLM"/>
    </source>
</evidence>
<organism evidence="7 8">
    <name type="scientific">Mastigocoleus testarum BC008</name>
    <dbReference type="NCBI Taxonomy" id="371196"/>
    <lineage>
        <taxon>Bacteria</taxon>
        <taxon>Bacillati</taxon>
        <taxon>Cyanobacteriota</taxon>
        <taxon>Cyanophyceae</taxon>
        <taxon>Nostocales</taxon>
        <taxon>Hapalosiphonaceae</taxon>
        <taxon>Mastigocoleus</taxon>
    </lineage>
</organism>
<evidence type="ECO:0000256" key="2">
    <source>
        <dbReference type="ARBA" id="ARBA00009773"/>
    </source>
</evidence>
<dbReference type="EMBL" id="LMTZ01000008">
    <property type="protein sequence ID" value="KST69979.1"/>
    <property type="molecule type" value="Genomic_DNA"/>
</dbReference>